<feature type="transmembrane region" description="Helical" evidence="12">
    <location>
        <begin position="318"/>
        <end position="340"/>
    </location>
</feature>
<keyword evidence="10 12" id="KW-0408">Iron</keyword>
<feature type="transmembrane region" description="Helical" evidence="12">
    <location>
        <begin position="130"/>
        <end position="153"/>
    </location>
</feature>
<dbReference type="GO" id="GO:0009055">
    <property type="term" value="F:electron transfer activity"/>
    <property type="evidence" value="ECO:0007669"/>
    <property type="project" value="UniProtKB-UniRule"/>
</dbReference>
<evidence type="ECO:0000256" key="1">
    <source>
        <dbReference type="ARBA" id="ARBA00004651"/>
    </source>
</evidence>
<organism evidence="13 14">
    <name type="scientific">Chromobacterium vaccinii</name>
    <dbReference type="NCBI Taxonomy" id="1108595"/>
    <lineage>
        <taxon>Bacteria</taxon>
        <taxon>Pseudomonadati</taxon>
        <taxon>Pseudomonadota</taxon>
        <taxon>Betaproteobacteria</taxon>
        <taxon>Neisseriales</taxon>
        <taxon>Chromobacteriaceae</taxon>
        <taxon>Chromobacterium</taxon>
    </lineage>
</organism>
<dbReference type="Proteomes" id="UP000178776">
    <property type="component" value="Chromosome"/>
</dbReference>
<dbReference type="PANTHER" id="PTHR30365">
    <property type="entry name" value="CYTOCHROME D UBIQUINOL OXIDASE"/>
    <property type="match status" value="1"/>
</dbReference>
<dbReference type="RefSeq" id="WP_070978511.1">
    <property type="nucleotide sequence ID" value="NZ_CP017707.1"/>
</dbReference>
<dbReference type="PIRSF" id="PIRSF006446">
    <property type="entry name" value="Cyt_quinol_oxidase_1"/>
    <property type="match status" value="1"/>
</dbReference>
<dbReference type="GO" id="GO:0070069">
    <property type="term" value="C:cytochrome complex"/>
    <property type="evidence" value="ECO:0007669"/>
    <property type="project" value="UniProtKB-UniRule"/>
</dbReference>
<evidence type="ECO:0000256" key="11">
    <source>
        <dbReference type="ARBA" id="ARBA00023136"/>
    </source>
</evidence>
<dbReference type="GO" id="GO:0046872">
    <property type="term" value="F:metal ion binding"/>
    <property type="evidence" value="ECO:0007669"/>
    <property type="project" value="UniProtKB-UniRule"/>
</dbReference>
<dbReference type="PANTHER" id="PTHR30365:SF14">
    <property type="entry name" value="CYTOCHROME BD MENAQUINOL OXIDASE SUBUNIT I-RELATED"/>
    <property type="match status" value="1"/>
</dbReference>
<feature type="transmembrane region" description="Helical" evidence="12">
    <location>
        <begin position="218"/>
        <end position="237"/>
    </location>
</feature>
<feature type="transmembrane region" description="Helical" evidence="12">
    <location>
        <begin position="352"/>
        <end position="374"/>
    </location>
</feature>
<feature type="transmembrane region" description="Helical" evidence="12">
    <location>
        <begin position="97"/>
        <end position="118"/>
    </location>
</feature>
<dbReference type="EMBL" id="CP017707">
    <property type="protein sequence ID" value="AOZ48920.1"/>
    <property type="molecule type" value="Genomic_DNA"/>
</dbReference>
<evidence type="ECO:0000256" key="7">
    <source>
        <dbReference type="ARBA" id="ARBA00022723"/>
    </source>
</evidence>
<dbReference type="Pfam" id="PF01654">
    <property type="entry name" value="Cyt_bd_oxida_I"/>
    <property type="match status" value="1"/>
</dbReference>
<dbReference type="GO" id="GO:0016682">
    <property type="term" value="F:oxidoreductase activity, acting on diphenols and related substances as donors, oxygen as acceptor"/>
    <property type="evidence" value="ECO:0007669"/>
    <property type="project" value="TreeGrafter"/>
</dbReference>
<protein>
    <submittedName>
        <fullName evidence="13">Cytochrome ubiquinol oxidase subunit I</fullName>
    </submittedName>
</protein>
<evidence type="ECO:0000313" key="13">
    <source>
        <dbReference type="EMBL" id="AOZ48920.1"/>
    </source>
</evidence>
<gene>
    <name evidence="13" type="ORF">BKX93_02185</name>
</gene>
<reference evidence="13 14" key="1">
    <citation type="submission" date="2016-10" db="EMBL/GenBank/DDBJ databases">
        <title>Chromobacterium muskegensis sp. nov., an insecticidal bacterium isolated from Sphagnum bogs.</title>
        <authorList>
            <person name="Sparks M.E."/>
            <person name="Blackburn M.B."/>
            <person name="Gundersen-Rindal D.E."/>
            <person name="Mitchell A."/>
            <person name="Farrar R."/>
            <person name="Kuhar D."/>
        </authorList>
    </citation>
    <scope>NUCLEOTIDE SEQUENCE [LARGE SCALE GENOMIC DNA]</scope>
    <source>
        <strain evidence="13 14">21-1</strain>
    </source>
</reference>
<keyword evidence="11 12" id="KW-0472">Membrane</keyword>
<dbReference type="InterPro" id="IPR002585">
    <property type="entry name" value="Cyt-d_ubiquinol_oxidase_su_1"/>
</dbReference>
<evidence type="ECO:0000256" key="4">
    <source>
        <dbReference type="ARBA" id="ARBA00022475"/>
    </source>
</evidence>
<evidence type="ECO:0000256" key="5">
    <source>
        <dbReference type="ARBA" id="ARBA00022617"/>
    </source>
</evidence>
<dbReference type="GO" id="GO:0019646">
    <property type="term" value="P:aerobic electron transport chain"/>
    <property type="evidence" value="ECO:0007669"/>
    <property type="project" value="InterPro"/>
</dbReference>
<sequence>MNGFDALTLARLQFGANISFHILFPSINVALGWLLMFFKLRYTQTGRQGWMDAYAFWIKVFALSFALGVVSGATMSFQFGTNWPGFMRVVGNVAGPLLSYEILTAFFLEATFLGVMLFGRSRLSERAHTLATLLVAFGNTLSTFWILTLNSWMQTPAGFKMVNGHAVVTSWFDVIFNPSAPYRFAHMLIASGLTAAFLLAGLSAYRRLNGYASEGNRLALKTGVYAAALLIPLQFVAGDLHGLKTREVQPAKLAAMEGVWRTERSAPLLVFALPDEDTHSNDHALGIPGLASLILTHETTGEIKGINEFAQHPPVAKVFWSFRAMVGVGALMFLTSWLAAWQLRKRGTLSSATLRILTLMTFSGWIATLAGWYVSEIGRQPWLVNGVLTTAEAAGGATPAMLMSSLTMYLALYAALVAAYVAGLFHMAKKAACPTGSPRLQEKQEKFACR</sequence>
<feature type="transmembrane region" description="Helical" evidence="12">
    <location>
        <begin position="54"/>
        <end position="77"/>
    </location>
</feature>
<evidence type="ECO:0000256" key="2">
    <source>
        <dbReference type="ARBA" id="ARBA00009819"/>
    </source>
</evidence>
<dbReference type="GO" id="GO:0005886">
    <property type="term" value="C:plasma membrane"/>
    <property type="evidence" value="ECO:0007669"/>
    <property type="project" value="UniProtKB-SubCell"/>
</dbReference>
<dbReference type="GO" id="GO:0020037">
    <property type="term" value="F:heme binding"/>
    <property type="evidence" value="ECO:0007669"/>
    <property type="project" value="TreeGrafter"/>
</dbReference>
<keyword evidence="8 12" id="KW-0249">Electron transport</keyword>
<keyword evidence="7 12" id="KW-0479">Metal-binding</keyword>
<comment type="similarity">
    <text evidence="2 12">Belongs to the cytochrome ubiquinol oxidase subunit 1 family.</text>
</comment>
<dbReference type="STRING" id="1108595.BKX93_02185"/>
<feature type="transmembrane region" description="Helical" evidence="12">
    <location>
        <begin position="184"/>
        <end position="206"/>
    </location>
</feature>
<evidence type="ECO:0000256" key="10">
    <source>
        <dbReference type="ARBA" id="ARBA00023004"/>
    </source>
</evidence>
<dbReference type="KEGG" id="cvc:BKX93_02185"/>
<feature type="transmembrane region" description="Helical" evidence="12">
    <location>
        <begin position="20"/>
        <end position="42"/>
    </location>
</feature>
<keyword evidence="6 12" id="KW-0812">Transmembrane</keyword>
<evidence type="ECO:0000256" key="6">
    <source>
        <dbReference type="ARBA" id="ARBA00022692"/>
    </source>
</evidence>
<accession>A0A1D9LCG0</accession>
<proteinExistence type="inferred from homology"/>
<evidence type="ECO:0000256" key="8">
    <source>
        <dbReference type="ARBA" id="ARBA00022982"/>
    </source>
</evidence>
<evidence type="ECO:0000256" key="12">
    <source>
        <dbReference type="PIRNR" id="PIRNR006446"/>
    </source>
</evidence>
<keyword evidence="4 12" id="KW-1003">Cell membrane</keyword>
<dbReference type="AlphaFoldDB" id="A0A1D9LCG0"/>
<keyword evidence="3 12" id="KW-0813">Transport</keyword>
<feature type="transmembrane region" description="Helical" evidence="12">
    <location>
        <begin position="406"/>
        <end position="425"/>
    </location>
</feature>
<keyword evidence="9 12" id="KW-1133">Transmembrane helix</keyword>
<comment type="subcellular location">
    <subcellularLocation>
        <location evidence="12">Cell inner membrane</location>
    </subcellularLocation>
    <subcellularLocation>
        <location evidence="1">Cell membrane</location>
        <topology evidence="1">Multi-pass membrane protein</topology>
    </subcellularLocation>
</comment>
<evidence type="ECO:0000256" key="9">
    <source>
        <dbReference type="ARBA" id="ARBA00022989"/>
    </source>
</evidence>
<dbReference type="GeneID" id="68840023"/>
<evidence type="ECO:0000313" key="14">
    <source>
        <dbReference type="Proteomes" id="UP000178776"/>
    </source>
</evidence>
<evidence type="ECO:0000256" key="3">
    <source>
        <dbReference type="ARBA" id="ARBA00022448"/>
    </source>
</evidence>
<keyword evidence="5 12" id="KW-0349">Heme</keyword>
<name>A0A1D9LCG0_9NEIS</name>